<dbReference type="AlphaFoldDB" id="A0A380B5W4"/>
<sequence length="40" mass="4847">MPFNKALNYAHFVRRTVKSYAFAYPLANRYTLERNHANYH</sequence>
<dbReference type="Proteomes" id="UP000255061">
    <property type="component" value="Unassembled WGS sequence"/>
</dbReference>
<organism evidence="1 2">
    <name type="scientific">Shewanella morhuae</name>
    <dbReference type="NCBI Taxonomy" id="365591"/>
    <lineage>
        <taxon>Bacteria</taxon>
        <taxon>Pseudomonadati</taxon>
        <taxon>Pseudomonadota</taxon>
        <taxon>Gammaproteobacteria</taxon>
        <taxon>Alteromonadales</taxon>
        <taxon>Shewanellaceae</taxon>
        <taxon>Shewanella</taxon>
    </lineage>
</organism>
<gene>
    <name evidence="1" type="ORF">NCTC10736_03612</name>
</gene>
<proteinExistence type="predicted"/>
<evidence type="ECO:0000313" key="1">
    <source>
        <dbReference type="EMBL" id="SUI93135.1"/>
    </source>
</evidence>
<name>A0A380B5W4_9GAMM</name>
<dbReference type="EMBL" id="UGYV01000001">
    <property type="protein sequence ID" value="SUI93135.1"/>
    <property type="molecule type" value="Genomic_DNA"/>
</dbReference>
<accession>A0A380B5W4</accession>
<reference evidence="1 2" key="1">
    <citation type="submission" date="2018-06" db="EMBL/GenBank/DDBJ databases">
        <authorList>
            <consortium name="Pathogen Informatics"/>
            <person name="Doyle S."/>
        </authorList>
    </citation>
    <scope>NUCLEOTIDE SEQUENCE [LARGE SCALE GENOMIC DNA]</scope>
    <source>
        <strain evidence="1 2">NCTC10736</strain>
    </source>
</reference>
<evidence type="ECO:0000313" key="2">
    <source>
        <dbReference type="Proteomes" id="UP000255061"/>
    </source>
</evidence>
<protein>
    <submittedName>
        <fullName evidence="1">Uncharacterized protein</fullName>
    </submittedName>
</protein>